<dbReference type="PANTHER" id="PTHR39087:SF2">
    <property type="entry name" value="UPF0104 MEMBRANE PROTEIN MJ1595"/>
    <property type="match status" value="1"/>
</dbReference>
<accession>A0A382RB39</accession>
<evidence type="ECO:0000256" key="5">
    <source>
        <dbReference type="ARBA" id="ARBA00023136"/>
    </source>
</evidence>
<dbReference type="NCBIfam" id="TIGR00374">
    <property type="entry name" value="flippase-like domain"/>
    <property type="match status" value="1"/>
</dbReference>
<dbReference type="EMBL" id="UINC01120113">
    <property type="protein sequence ID" value="SVC94395.1"/>
    <property type="molecule type" value="Genomic_DNA"/>
</dbReference>
<keyword evidence="3 6" id="KW-0812">Transmembrane</keyword>
<proteinExistence type="predicted"/>
<organism evidence="7">
    <name type="scientific">marine metagenome</name>
    <dbReference type="NCBI Taxonomy" id="408172"/>
    <lineage>
        <taxon>unclassified sequences</taxon>
        <taxon>metagenomes</taxon>
        <taxon>ecological metagenomes</taxon>
    </lineage>
</organism>
<reference evidence="7" key="1">
    <citation type="submission" date="2018-05" db="EMBL/GenBank/DDBJ databases">
        <authorList>
            <person name="Lanie J.A."/>
            <person name="Ng W.-L."/>
            <person name="Kazmierczak K.M."/>
            <person name="Andrzejewski T.M."/>
            <person name="Davidsen T.M."/>
            <person name="Wayne K.J."/>
            <person name="Tettelin H."/>
            <person name="Glass J.I."/>
            <person name="Rusch D."/>
            <person name="Podicherti R."/>
            <person name="Tsui H.-C.T."/>
            <person name="Winkler M.E."/>
        </authorList>
    </citation>
    <scope>NUCLEOTIDE SEQUENCE</scope>
</reference>
<dbReference type="PANTHER" id="PTHR39087">
    <property type="entry name" value="UPF0104 MEMBRANE PROTEIN MJ1595"/>
    <property type="match status" value="1"/>
</dbReference>
<sequence>VLVCFIGVYSAFLMFSDINTIFDKLLNFKVEFLPIIFSLIVFGWLILFLRWRFMLRNVNIDIPTKSSFSIFMSGFGLSFIPGQMGDLVKTQILKNKYDIPRSKSTPIIVSEWFYTGVGLVVLCLFGGLFFEISLYLGCLFGAALTVFFIMLNSKKLFTKFLKIISKIKIVSYLSESLAESFDTIKKSTSGRVVVISSLLSTSFWFIESIAVFFIMHAYGITTLQILDIIPIYSSAILLGFVSFLPLGTGVVEGSFGAFLQNYG</sequence>
<keyword evidence="2" id="KW-1003">Cell membrane</keyword>
<protein>
    <recommendedName>
        <fullName evidence="8">Flippase-like domain-containing protein</fullName>
    </recommendedName>
</protein>
<feature type="transmembrane region" description="Helical" evidence="6">
    <location>
        <begin position="235"/>
        <end position="259"/>
    </location>
</feature>
<feature type="transmembrane region" description="Helical" evidence="6">
    <location>
        <begin position="192"/>
        <end position="215"/>
    </location>
</feature>
<keyword evidence="4 6" id="KW-1133">Transmembrane helix</keyword>
<name>A0A382RB39_9ZZZZ</name>
<evidence type="ECO:0008006" key="8">
    <source>
        <dbReference type="Google" id="ProtNLM"/>
    </source>
</evidence>
<keyword evidence="5 6" id="KW-0472">Membrane</keyword>
<dbReference type="Pfam" id="PF03706">
    <property type="entry name" value="LPG_synthase_TM"/>
    <property type="match status" value="1"/>
</dbReference>
<evidence type="ECO:0000256" key="4">
    <source>
        <dbReference type="ARBA" id="ARBA00022989"/>
    </source>
</evidence>
<evidence type="ECO:0000256" key="3">
    <source>
        <dbReference type="ARBA" id="ARBA00022692"/>
    </source>
</evidence>
<comment type="subcellular location">
    <subcellularLocation>
        <location evidence="1">Cell membrane</location>
        <topology evidence="1">Multi-pass membrane protein</topology>
    </subcellularLocation>
</comment>
<feature type="non-terminal residue" evidence="7">
    <location>
        <position position="1"/>
    </location>
</feature>
<feature type="transmembrane region" description="Helical" evidence="6">
    <location>
        <begin position="32"/>
        <end position="49"/>
    </location>
</feature>
<dbReference type="GO" id="GO:0005886">
    <property type="term" value="C:plasma membrane"/>
    <property type="evidence" value="ECO:0007669"/>
    <property type="project" value="UniProtKB-SubCell"/>
</dbReference>
<evidence type="ECO:0000256" key="2">
    <source>
        <dbReference type="ARBA" id="ARBA00022475"/>
    </source>
</evidence>
<feature type="transmembrane region" description="Helical" evidence="6">
    <location>
        <begin position="134"/>
        <end position="152"/>
    </location>
</feature>
<evidence type="ECO:0000256" key="6">
    <source>
        <dbReference type="SAM" id="Phobius"/>
    </source>
</evidence>
<dbReference type="AlphaFoldDB" id="A0A382RB39"/>
<gene>
    <name evidence="7" type="ORF">METZ01_LOCUS347249</name>
</gene>
<evidence type="ECO:0000313" key="7">
    <source>
        <dbReference type="EMBL" id="SVC94395.1"/>
    </source>
</evidence>
<feature type="non-terminal residue" evidence="7">
    <location>
        <position position="263"/>
    </location>
</feature>
<feature type="transmembrane region" description="Helical" evidence="6">
    <location>
        <begin position="111"/>
        <end position="128"/>
    </location>
</feature>
<evidence type="ECO:0000256" key="1">
    <source>
        <dbReference type="ARBA" id="ARBA00004651"/>
    </source>
</evidence>
<dbReference type="InterPro" id="IPR022791">
    <property type="entry name" value="L-PG_synthase/AglD"/>
</dbReference>